<dbReference type="Gene3D" id="2.130.10.10">
    <property type="entry name" value="YVTN repeat-like/Quinoprotein amine dehydrogenase"/>
    <property type="match status" value="1"/>
</dbReference>
<dbReference type="Gene3D" id="2.40.10.10">
    <property type="entry name" value="Trypsin-like serine proteases"/>
    <property type="match status" value="1"/>
</dbReference>
<organism evidence="3 4">
    <name type="scientific">Streptomyces albidochromogenes</name>
    <dbReference type="NCBI Taxonomy" id="329524"/>
    <lineage>
        <taxon>Bacteria</taxon>
        <taxon>Bacillati</taxon>
        <taxon>Actinomycetota</taxon>
        <taxon>Actinomycetes</taxon>
        <taxon>Kitasatosporales</taxon>
        <taxon>Streptomycetaceae</taxon>
        <taxon>Streptomyces</taxon>
    </lineage>
</organism>
<dbReference type="InterPro" id="IPR049052">
    <property type="entry name" value="nSTAND1"/>
</dbReference>
<keyword evidence="1" id="KW-1133">Transmembrane helix</keyword>
<feature type="transmembrane region" description="Helical" evidence="1">
    <location>
        <begin position="669"/>
        <end position="689"/>
    </location>
</feature>
<dbReference type="Proteomes" id="UP001598448">
    <property type="component" value="Unassembled WGS sequence"/>
</dbReference>
<dbReference type="InterPro" id="IPR015943">
    <property type="entry name" value="WD40/YVTN_repeat-like_dom_sf"/>
</dbReference>
<dbReference type="SUPFAM" id="SSF50494">
    <property type="entry name" value="Trypsin-like serine proteases"/>
    <property type="match status" value="1"/>
</dbReference>
<dbReference type="InterPro" id="IPR011048">
    <property type="entry name" value="Haem_d1_sf"/>
</dbReference>
<feature type="domain" description="Novel STAND NTPase 1" evidence="2">
    <location>
        <begin position="229"/>
        <end position="619"/>
    </location>
</feature>
<proteinExistence type="predicted"/>
<dbReference type="InterPro" id="IPR043504">
    <property type="entry name" value="Peptidase_S1_PA_chymotrypsin"/>
</dbReference>
<dbReference type="InterPro" id="IPR011042">
    <property type="entry name" value="6-blade_b-propeller_TolB-like"/>
</dbReference>
<keyword evidence="1" id="KW-0472">Membrane</keyword>
<dbReference type="InterPro" id="IPR027417">
    <property type="entry name" value="P-loop_NTPase"/>
</dbReference>
<evidence type="ECO:0000256" key="1">
    <source>
        <dbReference type="SAM" id="Phobius"/>
    </source>
</evidence>
<dbReference type="SUPFAM" id="SSF69322">
    <property type="entry name" value="Tricorn protease domain 2"/>
    <property type="match status" value="1"/>
</dbReference>
<dbReference type="EMBL" id="JBHXIJ010000001">
    <property type="protein sequence ID" value="MFD5097440.1"/>
    <property type="molecule type" value="Genomic_DNA"/>
</dbReference>
<dbReference type="Gene3D" id="2.120.10.30">
    <property type="entry name" value="TolB, C-terminal domain"/>
    <property type="match status" value="1"/>
</dbReference>
<dbReference type="InterPro" id="IPR009003">
    <property type="entry name" value="Peptidase_S1_PA"/>
</dbReference>
<evidence type="ECO:0000313" key="4">
    <source>
        <dbReference type="Proteomes" id="UP001598448"/>
    </source>
</evidence>
<reference evidence="3 4" key="1">
    <citation type="submission" date="2024-09" db="EMBL/GenBank/DDBJ databases">
        <title>The Natural Products Discovery Center: Release of the First 8490 Sequenced Strains for Exploring Actinobacteria Biosynthetic Diversity.</title>
        <authorList>
            <person name="Kalkreuter E."/>
            <person name="Kautsar S.A."/>
            <person name="Yang D."/>
            <person name="Bader C.D."/>
            <person name="Teijaro C.N."/>
            <person name="Fluegel L."/>
            <person name="Davis C.M."/>
            <person name="Simpson J.R."/>
            <person name="Lauterbach L."/>
            <person name="Steele A.D."/>
            <person name="Gui C."/>
            <person name="Meng S."/>
            <person name="Li G."/>
            <person name="Viehrig K."/>
            <person name="Ye F."/>
            <person name="Su P."/>
            <person name="Kiefer A.F."/>
            <person name="Nichols A."/>
            <person name="Cepeda A.J."/>
            <person name="Yan W."/>
            <person name="Fan B."/>
            <person name="Jiang Y."/>
            <person name="Adhikari A."/>
            <person name="Zheng C.-J."/>
            <person name="Schuster L."/>
            <person name="Cowan T.M."/>
            <person name="Smanski M.J."/>
            <person name="Chevrette M.G."/>
            <person name="De Carvalho L.P.S."/>
            <person name="Shen B."/>
        </authorList>
    </citation>
    <scope>NUCLEOTIDE SEQUENCE [LARGE SCALE GENOMIC DNA]</scope>
    <source>
        <strain evidence="3 4">NPDC058348</strain>
    </source>
</reference>
<dbReference type="RefSeq" id="WP_386706753.1">
    <property type="nucleotide sequence ID" value="NZ_JBHXIJ010000001.1"/>
</dbReference>
<name>A0ABW6FD81_9ACTN</name>
<sequence>MTEIQERDTGEAELSLVAAVVRVKGPDGAIGGAGFLIAADLVLTCAHVVSDALDRPREDMVEAGTEVTVDVPLAGNTDGVDGGDHRAEVQHWIPIRPDQTGDIAVLRLRNRIPGACPLPMADPQGGVWDHDARAVGFTDDNPDGIWQSGRFRGPTRPGWIQLSRADGEAVYVKGGFSGSPVWDNELGAAVGMMVAAQSVREAQQAFVLRTRTLLKEVPELAPYVSPVTPFRGLSAFQEDDADVFFGRDDDIERVVTVLRGDQPIVTVYGPSGCGKSSLALAGVVPRMRQDGYRILQVNATRSSSLRAALATELFEIARSGEYGRPPRAQNADQVDHWLSELGLADAFHRVTGRPAARLLVVLDQAEALLNRPQPELAETVELLFPQWQPAALRVLVTLRADFMDAALSHSHLGPALKRGVTLPLTPMGRDQLHAVITEPLKRIPAVEYDPGLDRRILDDAGGEPGILPLLGFVLAQLWQRRAAGRLQAATYEHIDGVSGALRRHAEEAWRKCVPPEGEAEAARLLTGLVRVLPGGEAPLRRALTREEAGEGRWRLAQALAEQRLLVLYGGDGRPESAELAHEALIAVWPALAELVRADADFLTGRAEVQHDLERWQRADGSADLLPGTLQLAAVEARLHGRETDLTEDQREFLALARRRRRARQVRARAGWVAVALTLVLIAGLGTFLVQESQVSAHREAEGRSRTLAVQSDELTDSNPGQAALAALAAYEVAPTQEARSALMRRYEELKDAAWVLTGAEGPIRAAAMSADGRVTLVTTKLGRATLFVRTAKGRVRQEQLRLASNVLSPVVSRDGRRIAYLRDVDGVVVWHDVTPSGKRLVGPPHRLSGALKNISLGAHWLNVKIMDFSPDGRRLVGVPASSAKRPVQVWDLETRQPRELPERVSGLVNVWFGPDGNTLVAQRSPGSALKQSVVAVDISAGTMRELAKGLEFDGTGVSGNGSVVIFCREDKPDPNSDGQAHYQAVRVADGEVLGQYRRGDNTSCSDVAVDEEGDRVAVLSTTGEWDLVHTRDGGRTQRFFGPDSLQDVKNFPLLGTSREPVVVSWNEEAVTGWALAKSEDVSTHSPPKLLGDGSRMVVRVGKDSDSLRVVETEGEERTLAEVDSDAKTPPDANQVLQVNNAETLVADVSDLNRITVRALPSLRRVSEFTVAQPPVGKDGKPELVAFRFLDGDRFLTVSGTVVEHWDTREGRRVAPPIDLRDLQLTTKDRPDYFVGNHPEPGYAGVTVRGEPDVHAVDLRTGRENKGLHIRLGDDLHAAVFLKDSRYATVKSTGGLVELWSAQPGQPPKRVVGPLGPLAPNRWVAGGTGGSGFFMANNSSVSFLKADHPEYRETYEFGEKQAFLAATKDGKALLRSPVSGGRLDLFRLDPALWKRHLCSVLGRDLTDDERGGLPHGLPTGICPS</sequence>
<dbReference type="Pfam" id="PF20703">
    <property type="entry name" value="nSTAND1"/>
    <property type="match status" value="1"/>
</dbReference>
<accession>A0ABW6FD81</accession>
<evidence type="ECO:0000259" key="2">
    <source>
        <dbReference type="Pfam" id="PF20703"/>
    </source>
</evidence>
<keyword evidence="1" id="KW-0812">Transmembrane</keyword>
<dbReference type="SUPFAM" id="SSF51004">
    <property type="entry name" value="C-terminal (heme d1) domain of cytochrome cd1-nitrite reductase"/>
    <property type="match status" value="1"/>
</dbReference>
<evidence type="ECO:0000313" key="3">
    <source>
        <dbReference type="EMBL" id="MFD5097440.1"/>
    </source>
</evidence>
<protein>
    <submittedName>
        <fullName evidence="3">Trypsin-like peptidase domain-containing protein</fullName>
    </submittedName>
</protein>
<comment type="caution">
    <text evidence="3">The sequence shown here is derived from an EMBL/GenBank/DDBJ whole genome shotgun (WGS) entry which is preliminary data.</text>
</comment>
<dbReference type="Gene3D" id="3.40.50.300">
    <property type="entry name" value="P-loop containing nucleotide triphosphate hydrolases"/>
    <property type="match status" value="1"/>
</dbReference>
<gene>
    <name evidence="3" type="ORF">ACFWJN_00380</name>
</gene>
<dbReference type="SUPFAM" id="SSF52540">
    <property type="entry name" value="P-loop containing nucleoside triphosphate hydrolases"/>
    <property type="match status" value="1"/>
</dbReference>
<keyword evidence="4" id="KW-1185">Reference proteome</keyword>
<dbReference type="Pfam" id="PF13365">
    <property type="entry name" value="Trypsin_2"/>
    <property type="match status" value="1"/>
</dbReference>